<evidence type="ECO:0000313" key="3">
    <source>
        <dbReference type="RefSeq" id="XP_016510172.1"/>
    </source>
</evidence>
<dbReference type="SUPFAM" id="SSF56672">
    <property type="entry name" value="DNA/RNA polymerases"/>
    <property type="match status" value="1"/>
</dbReference>
<dbReference type="RefSeq" id="XP_016510172.1">
    <property type="nucleotide sequence ID" value="XM_016654686.1"/>
</dbReference>
<dbReference type="AlphaFoldDB" id="A0A1S4D9T3"/>
<dbReference type="FunFam" id="3.30.70.270:FF:000020">
    <property type="entry name" value="Transposon Tf2-6 polyprotein-like Protein"/>
    <property type="match status" value="1"/>
</dbReference>
<sequence length="218" mass="24738">MYSRSEAEQIEHLQKVLHILRDHKLYAKFSKCEFLLNSVAFLGHIVSGEGIKVDSQKVKIVKNWPRPTTPTEVRNFLGLTNYYQRFAENFSAIDAPLTKLTHKASKFQWTNTCKISFQELKGKLTSAPVLYLPEGLEGYIIYCDASSVGLGSVLMLHGRVVAYASRKLRKHEQSYPTHDLELAAVIFALKYGITVCMEFMSTYSPITRACSTYSSIRN</sequence>
<dbReference type="InterPro" id="IPR041577">
    <property type="entry name" value="RT_RNaseH_2"/>
</dbReference>
<proteinExistence type="predicted"/>
<dbReference type="SMR" id="A0A1S4D9T3"/>
<name>A0A1S4D9T3_TOBAC</name>
<dbReference type="KEGG" id="nta:107827533"/>
<dbReference type="STRING" id="4097.A0A1S4D9T3"/>
<dbReference type="PANTHER" id="PTHR37984">
    <property type="entry name" value="PROTEIN CBG26694"/>
    <property type="match status" value="1"/>
</dbReference>
<protein>
    <submittedName>
        <fullName evidence="3">Uncharacterized mitochondrial protein AtMg00860-like</fullName>
    </submittedName>
</protein>
<evidence type="ECO:0000256" key="1">
    <source>
        <dbReference type="ARBA" id="ARBA00023268"/>
    </source>
</evidence>
<gene>
    <name evidence="3" type="primary">LOC107827533</name>
</gene>
<dbReference type="InterPro" id="IPR050951">
    <property type="entry name" value="Retrovirus_Pol_polyprotein"/>
</dbReference>
<dbReference type="Gene3D" id="3.30.70.270">
    <property type="match status" value="2"/>
</dbReference>
<dbReference type="Pfam" id="PF17919">
    <property type="entry name" value="RT_RNaseH_2"/>
    <property type="match status" value="1"/>
</dbReference>
<evidence type="ECO:0000259" key="2">
    <source>
        <dbReference type="Pfam" id="PF17919"/>
    </source>
</evidence>
<dbReference type="InterPro" id="IPR043502">
    <property type="entry name" value="DNA/RNA_pol_sf"/>
</dbReference>
<dbReference type="PANTHER" id="PTHR37984:SF5">
    <property type="entry name" value="PROTEIN NYNRIN-LIKE"/>
    <property type="match status" value="1"/>
</dbReference>
<feature type="domain" description="Reverse transcriptase/retrotransposon-derived protein RNase H-like" evidence="2">
    <location>
        <begin position="109"/>
        <end position="190"/>
    </location>
</feature>
<dbReference type="OrthoDB" id="415724at2759"/>
<organism evidence="3">
    <name type="scientific">Nicotiana tabacum</name>
    <name type="common">Common tobacco</name>
    <dbReference type="NCBI Taxonomy" id="4097"/>
    <lineage>
        <taxon>Eukaryota</taxon>
        <taxon>Viridiplantae</taxon>
        <taxon>Streptophyta</taxon>
        <taxon>Embryophyta</taxon>
        <taxon>Tracheophyta</taxon>
        <taxon>Spermatophyta</taxon>
        <taxon>Magnoliopsida</taxon>
        <taxon>eudicotyledons</taxon>
        <taxon>Gunneridae</taxon>
        <taxon>Pentapetalae</taxon>
        <taxon>asterids</taxon>
        <taxon>lamiids</taxon>
        <taxon>Solanales</taxon>
        <taxon>Solanaceae</taxon>
        <taxon>Nicotianoideae</taxon>
        <taxon>Nicotianeae</taxon>
        <taxon>Nicotiana</taxon>
    </lineage>
</organism>
<keyword evidence="1" id="KW-0511">Multifunctional enzyme</keyword>
<dbReference type="GO" id="GO:0003824">
    <property type="term" value="F:catalytic activity"/>
    <property type="evidence" value="ECO:0007669"/>
    <property type="project" value="UniProtKB-KW"/>
</dbReference>
<dbReference type="OMA" id="MEHIDSR"/>
<dbReference type="InterPro" id="IPR043128">
    <property type="entry name" value="Rev_trsase/Diguanyl_cyclase"/>
</dbReference>
<dbReference type="PaxDb" id="4097-A0A1S4D9T3"/>
<reference evidence="3" key="1">
    <citation type="submission" date="2025-08" db="UniProtKB">
        <authorList>
            <consortium name="RefSeq"/>
        </authorList>
    </citation>
    <scope>IDENTIFICATION</scope>
</reference>
<accession>A0A1S4D9T3</accession>